<keyword evidence="1" id="KW-1133">Transmembrane helix</keyword>
<dbReference type="Proteomes" id="UP001157910">
    <property type="component" value="Unassembled WGS sequence"/>
</dbReference>
<evidence type="ECO:0000313" key="2">
    <source>
        <dbReference type="EMBL" id="SMP69108.1"/>
    </source>
</evidence>
<dbReference type="RefSeq" id="WP_103727929.1">
    <property type="nucleotide sequence ID" value="NZ_FXUI01000005.1"/>
</dbReference>
<feature type="transmembrane region" description="Helical" evidence="1">
    <location>
        <begin position="6"/>
        <end position="25"/>
    </location>
</feature>
<organism evidence="2 3">
    <name type="scientific">Novosphingobium panipatense</name>
    <dbReference type="NCBI Taxonomy" id="428991"/>
    <lineage>
        <taxon>Bacteria</taxon>
        <taxon>Pseudomonadati</taxon>
        <taxon>Pseudomonadota</taxon>
        <taxon>Alphaproteobacteria</taxon>
        <taxon>Sphingomonadales</taxon>
        <taxon>Sphingomonadaceae</taxon>
        <taxon>Novosphingobium</taxon>
    </lineage>
</organism>
<keyword evidence="1" id="KW-0812">Transmembrane</keyword>
<protein>
    <submittedName>
        <fullName evidence="2">Uncharacterized protein</fullName>
    </submittedName>
</protein>
<comment type="caution">
    <text evidence="2">The sequence shown here is derived from an EMBL/GenBank/DDBJ whole genome shotgun (WGS) entry which is preliminary data.</text>
</comment>
<evidence type="ECO:0000313" key="3">
    <source>
        <dbReference type="Proteomes" id="UP001157910"/>
    </source>
</evidence>
<reference evidence="2 3" key="1">
    <citation type="submission" date="2017-05" db="EMBL/GenBank/DDBJ databases">
        <authorList>
            <person name="Varghese N."/>
            <person name="Submissions S."/>
        </authorList>
    </citation>
    <scope>NUCLEOTIDE SEQUENCE [LARGE SCALE GENOMIC DNA]</scope>
    <source>
        <strain evidence="2 3">SM16</strain>
    </source>
</reference>
<dbReference type="EMBL" id="FXUI01000005">
    <property type="protein sequence ID" value="SMP69108.1"/>
    <property type="molecule type" value="Genomic_DNA"/>
</dbReference>
<evidence type="ECO:0000256" key="1">
    <source>
        <dbReference type="SAM" id="Phobius"/>
    </source>
</evidence>
<feature type="transmembrane region" description="Helical" evidence="1">
    <location>
        <begin position="37"/>
        <end position="61"/>
    </location>
</feature>
<gene>
    <name evidence="2" type="ORF">SAMN06296065_10514</name>
</gene>
<keyword evidence="1" id="KW-0472">Membrane</keyword>
<keyword evidence="3" id="KW-1185">Reference proteome</keyword>
<sequence>MSVTEIGPLVVAGFMVGLMLAAVLLRLGKLRSPGSALSAAALPFGCAALPVLLLVAFSVLATASFG</sequence>
<accession>A0ABY1QHZ6</accession>
<proteinExistence type="predicted"/>
<name>A0ABY1QHZ6_9SPHN</name>